<dbReference type="InterPro" id="IPR002052">
    <property type="entry name" value="DNA_methylase_N6_adenine_CS"/>
</dbReference>
<dbReference type="PROSITE" id="PS51143">
    <property type="entry name" value="MT_A70"/>
    <property type="match status" value="1"/>
</dbReference>
<dbReference type="PANTHER" id="PTHR12829">
    <property type="entry name" value="N6-ADENOSINE-METHYLTRANSFERASE"/>
    <property type="match status" value="1"/>
</dbReference>
<comment type="caution">
    <text evidence="3">The sequence shown here is derived from an EMBL/GenBank/DDBJ whole genome shotgun (WGS) entry which is preliminary data.</text>
</comment>
<sequence>MNPILYQNHVRTVILLDIPTSIAAAQGTKSHPICSLLLSREPPAEPYGGALHENSNLATNPNGFDERLHRSYQELSLAALSHIEANWSKQQWCLPRSLPSLEQAPPQSAQGSLKKRNFEETTMPMDKDYIDPDTAEGQVLRIPAEMLAKLVKDDPQSLALNQRQTRREQQDGKNESQTHVTEPTEGLDSDDYDSCFYNAERFPVTIAITDMDSQNPQLFRIPPCASFLLSDCRESGHLRSAIRNLSQDYGHPRKFDLVVMDPPWPNASVRHKKGYQTYNLRELNTMLLKMDLDMVIAPNGVVCVWITNSERVRQCVLGPGGLFEHWGVALVEEWVWLKTTVSGVPQSPISSEWRKPYEVLLVGRVSDWLQPESQVFAGQETVKRRVVVAVPDLHSRKPCIKSLVEELVLNKREEEYAGLELFGRYAVAGWCVWGNEAIKYNWDVYWKYEVNLGMAEADKQTEDLEQGPEAKKPKLAAE</sequence>
<protein>
    <submittedName>
        <fullName evidence="3">MT-A70-domain-containing protein</fullName>
    </submittedName>
</protein>
<comment type="similarity">
    <text evidence="1">Belongs to the MT-A70-like family.</text>
</comment>
<feature type="region of interest" description="Disordered" evidence="2">
    <location>
        <begin position="153"/>
        <end position="189"/>
    </location>
</feature>
<proteinExistence type="inferred from homology"/>
<evidence type="ECO:0000256" key="2">
    <source>
        <dbReference type="SAM" id="MobiDB-lite"/>
    </source>
</evidence>
<dbReference type="SUPFAM" id="SSF53335">
    <property type="entry name" value="S-adenosyl-L-methionine-dependent methyltransferases"/>
    <property type="match status" value="1"/>
</dbReference>
<dbReference type="Proteomes" id="UP001456524">
    <property type="component" value="Unassembled WGS sequence"/>
</dbReference>
<reference evidence="3 4" key="1">
    <citation type="journal article" date="2022" name="G3 (Bethesda)">
        <title>Enemy or ally: a genomic approach to elucidate the lifestyle of Phyllosticta citrichinaensis.</title>
        <authorList>
            <person name="Buijs V.A."/>
            <person name="Groenewald J.Z."/>
            <person name="Haridas S."/>
            <person name="LaButti K.M."/>
            <person name="Lipzen A."/>
            <person name="Martin F.M."/>
            <person name="Barry K."/>
            <person name="Grigoriev I.V."/>
            <person name="Crous P.W."/>
            <person name="Seidl M.F."/>
        </authorList>
    </citation>
    <scope>NUCLEOTIDE SEQUENCE [LARGE SCALE GENOMIC DNA]</scope>
    <source>
        <strain evidence="3 4">CBS 129764</strain>
    </source>
</reference>
<feature type="region of interest" description="Disordered" evidence="2">
    <location>
        <begin position="459"/>
        <end position="478"/>
    </location>
</feature>
<evidence type="ECO:0000313" key="3">
    <source>
        <dbReference type="EMBL" id="KAK8166935.1"/>
    </source>
</evidence>
<gene>
    <name evidence="3" type="ORF">IWX90DRAFT_228904</name>
</gene>
<accession>A0ABR1XUL2</accession>
<dbReference type="PROSITE" id="PS00092">
    <property type="entry name" value="N6_MTASE"/>
    <property type="match status" value="1"/>
</dbReference>
<feature type="compositionally biased region" description="Basic and acidic residues" evidence="2">
    <location>
        <begin position="165"/>
        <end position="176"/>
    </location>
</feature>
<name>A0ABR1XUL2_9PEZI</name>
<keyword evidence="4" id="KW-1185">Reference proteome</keyword>
<dbReference type="PANTHER" id="PTHR12829:SF4">
    <property type="entry name" value="N(6)-ADENINE-SPECIFIC METHYLTRANSFERASE METTL4"/>
    <property type="match status" value="1"/>
</dbReference>
<evidence type="ECO:0000313" key="4">
    <source>
        <dbReference type="Proteomes" id="UP001456524"/>
    </source>
</evidence>
<dbReference type="InterPro" id="IPR007757">
    <property type="entry name" value="MT-A70-like"/>
</dbReference>
<dbReference type="Pfam" id="PF05063">
    <property type="entry name" value="MT-A70"/>
    <property type="match status" value="1"/>
</dbReference>
<dbReference type="InterPro" id="IPR029063">
    <property type="entry name" value="SAM-dependent_MTases_sf"/>
</dbReference>
<evidence type="ECO:0000256" key="1">
    <source>
        <dbReference type="PROSITE-ProRule" id="PRU00489"/>
    </source>
</evidence>
<organism evidence="3 4">
    <name type="scientific">Phyllosticta citrichinensis</name>
    <dbReference type="NCBI Taxonomy" id="1130410"/>
    <lineage>
        <taxon>Eukaryota</taxon>
        <taxon>Fungi</taxon>
        <taxon>Dikarya</taxon>
        <taxon>Ascomycota</taxon>
        <taxon>Pezizomycotina</taxon>
        <taxon>Dothideomycetes</taxon>
        <taxon>Dothideomycetes incertae sedis</taxon>
        <taxon>Botryosphaeriales</taxon>
        <taxon>Phyllostictaceae</taxon>
        <taxon>Phyllosticta</taxon>
    </lineage>
</organism>
<dbReference type="EMBL" id="JBBWUH010000005">
    <property type="protein sequence ID" value="KAK8166935.1"/>
    <property type="molecule type" value="Genomic_DNA"/>
</dbReference>